<name>A0A812Y021_SYMPI</name>
<proteinExistence type="predicted"/>
<keyword evidence="2" id="KW-1185">Reference proteome</keyword>
<gene>
    <name evidence="1" type="ORF">SPIL2461_LOCUS22508</name>
</gene>
<protein>
    <submittedName>
        <fullName evidence="1">Uncharacterized protein</fullName>
    </submittedName>
</protein>
<evidence type="ECO:0000313" key="1">
    <source>
        <dbReference type="EMBL" id="CAE7766862.1"/>
    </source>
</evidence>
<organism evidence="1 2">
    <name type="scientific">Symbiodinium pilosum</name>
    <name type="common">Dinoflagellate</name>
    <dbReference type="NCBI Taxonomy" id="2952"/>
    <lineage>
        <taxon>Eukaryota</taxon>
        <taxon>Sar</taxon>
        <taxon>Alveolata</taxon>
        <taxon>Dinophyceae</taxon>
        <taxon>Suessiales</taxon>
        <taxon>Symbiodiniaceae</taxon>
        <taxon>Symbiodinium</taxon>
    </lineage>
</organism>
<evidence type="ECO:0000313" key="2">
    <source>
        <dbReference type="Proteomes" id="UP000649617"/>
    </source>
</evidence>
<dbReference type="Proteomes" id="UP000649617">
    <property type="component" value="Unassembled WGS sequence"/>
</dbReference>
<dbReference type="EMBL" id="CAJNIZ010047371">
    <property type="protein sequence ID" value="CAE7766862.1"/>
    <property type="molecule type" value="Genomic_DNA"/>
</dbReference>
<dbReference type="AlphaFoldDB" id="A0A812Y021"/>
<reference evidence="1" key="1">
    <citation type="submission" date="2021-02" db="EMBL/GenBank/DDBJ databases">
        <authorList>
            <person name="Dougan E. K."/>
            <person name="Rhodes N."/>
            <person name="Thang M."/>
            <person name="Chan C."/>
        </authorList>
    </citation>
    <scope>NUCLEOTIDE SEQUENCE</scope>
</reference>
<comment type="caution">
    <text evidence="1">The sequence shown here is derived from an EMBL/GenBank/DDBJ whole genome shotgun (WGS) entry which is preliminary data.</text>
</comment>
<sequence>MMKLEIGLCVSMEVPRSCVKPYNQSSCTGIVNKYCIKASYPLSSLSRTVASFPPDVVARRDFTDPADLGQASEDSVLNLTGQIVNIGPPPLVAVDNPQLPRRSLVLRHGDYEFEVILLASAAKAAFASGDKVAFFGIRKCLYQGVVSLETGRLSWFLCNPSWLQLPDFEGRPRKALKVEALVPTSVSSLHAIGVQETAARLVVACVMPLTEAVFGQQIFVSDKKIRVEVVLRDSTGNQAVMLWTEQLS</sequence>
<accession>A0A812Y021</accession>